<evidence type="ECO:0000313" key="3">
    <source>
        <dbReference type="Proteomes" id="UP000693946"/>
    </source>
</evidence>
<gene>
    <name evidence="2" type="ORF">JOB18_034365</name>
</gene>
<evidence type="ECO:0000313" key="2">
    <source>
        <dbReference type="EMBL" id="KAG7475604.1"/>
    </source>
</evidence>
<evidence type="ECO:0000256" key="1">
    <source>
        <dbReference type="SAM" id="MobiDB-lite"/>
    </source>
</evidence>
<protein>
    <submittedName>
        <fullName evidence="2">Uncharacterized protein</fullName>
    </submittedName>
</protein>
<dbReference type="Proteomes" id="UP000693946">
    <property type="component" value="Linkage Group LG9"/>
</dbReference>
<proteinExistence type="predicted"/>
<dbReference type="EMBL" id="JAGKHQ010000021">
    <property type="protein sequence ID" value="KAG7475604.1"/>
    <property type="molecule type" value="Genomic_DNA"/>
</dbReference>
<feature type="compositionally biased region" description="Acidic residues" evidence="1">
    <location>
        <begin position="212"/>
        <end position="229"/>
    </location>
</feature>
<sequence>MVPAQITQVNEELDPRAAQAAGCCNPSPPPPSSMEPCIFRISPAPCQVRRLLNMGVSDSWSRALACPLVSCLLSVLCDRGDGVMTSFVERHVFDVVLSVRVEGATILGWATGVGLGVLHMHQNWLTLQLPWPPGPFSCEPLKPDLQCGQTEFSLCQLTGCQQHWGRVRTRDNAKQVELTHSLTHSLIFYHFILHMRTLHGAKDSNTSNCLEREEEEVKEEVEEEEEEMEGAVVPMFKKLSLTGSSDVED</sequence>
<keyword evidence="3" id="KW-1185">Reference proteome</keyword>
<reference evidence="2 3" key="1">
    <citation type="journal article" date="2021" name="Sci. Rep.">
        <title>Chromosome anchoring in Senegalese sole (Solea senegalensis) reveals sex-associated markers and genome rearrangements in flatfish.</title>
        <authorList>
            <person name="Guerrero-Cozar I."/>
            <person name="Gomez-Garrido J."/>
            <person name="Berbel C."/>
            <person name="Martinez-Blanch J.F."/>
            <person name="Alioto T."/>
            <person name="Claros M.G."/>
            <person name="Gagnaire P.A."/>
            <person name="Manchado M."/>
        </authorList>
    </citation>
    <scope>NUCLEOTIDE SEQUENCE [LARGE SCALE GENOMIC DNA]</scope>
    <source>
        <strain evidence="2">Sse05_10M</strain>
    </source>
</reference>
<organism evidence="2 3">
    <name type="scientific">Solea senegalensis</name>
    <name type="common">Senegalese sole</name>
    <dbReference type="NCBI Taxonomy" id="28829"/>
    <lineage>
        <taxon>Eukaryota</taxon>
        <taxon>Metazoa</taxon>
        <taxon>Chordata</taxon>
        <taxon>Craniata</taxon>
        <taxon>Vertebrata</taxon>
        <taxon>Euteleostomi</taxon>
        <taxon>Actinopterygii</taxon>
        <taxon>Neopterygii</taxon>
        <taxon>Teleostei</taxon>
        <taxon>Neoteleostei</taxon>
        <taxon>Acanthomorphata</taxon>
        <taxon>Carangaria</taxon>
        <taxon>Pleuronectiformes</taxon>
        <taxon>Pleuronectoidei</taxon>
        <taxon>Soleidae</taxon>
        <taxon>Solea</taxon>
    </lineage>
</organism>
<accession>A0AAV6PSY7</accession>
<comment type="caution">
    <text evidence="2">The sequence shown here is derived from an EMBL/GenBank/DDBJ whole genome shotgun (WGS) entry which is preliminary data.</text>
</comment>
<name>A0AAV6PSY7_SOLSE</name>
<dbReference type="AlphaFoldDB" id="A0AAV6PSY7"/>
<feature type="region of interest" description="Disordered" evidence="1">
    <location>
        <begin position="204"/>
        <end position="232"/>
    </location>
</feature>